<protein>
    <submittedName>
        <fullName evidence="1">Uncharacterized protein</fullName>
    </submittedName>
</protein>
<accession>I7MM62</accession>
<keyword evidence="2" id="KW-1185">Reference proteome</keyword>
<dbReference type="EMBL" id="GG662449">
    <property type="protein sequence ID" value="EAS04235.2"/>
    <property type="molecule type" value="Genomic_DNA"/>
</dbReference>
<name>I7MM62_TETTS</name>
<dbReference type="GeneID" id="7839829"/>
<reference evidence="2" key="1">
    <citation type="journal article" date="2006" name="PLoS Biol.">
        <title>Macronuclear genome sequence of the ciliate Tetrahymena thermophila, a model eukaryote.</title>
        <authorList>
            <person name="Eisen J.A."/>
            <person name="Coyne R.S."/>
            <person name="Wu M."/>
            <person name="Wu D."/>
            <person name="Thiagarajan M."/>
            <person name="Wortman J.R."/>
            <person name="Badger J.H."/>
            <person name="Ren Q."/>
            <person name="Amedeo P."/>
            <person name="Jones K.M."/>
            <person name="Tallon L.J."/>
            <person name="Delcher A.L."/>
            <person name="Salzberg S.L."/>
            <person name="Silva J.C."/>
            <person name="Haas B.J."/>
            <person name="Majoros W.H."/>
            <person name="Farzad M."/>
            <person name="Carlton J.M."/>
            <person name="Smith R.K. Jr."/>
            <person name="Garg J."/>
            <person name="Pearlman R.E."/>
            <person name="Karrer K.M."/>
            <person name="Sun L."/>
            <person name="Manning G."/>
            <person name="Elde N.C."/>
            <person name="Turkewitz A.P."/>
            <person name="Asai D.J."/>
            <person name="Wilkes D.E."/>
            <person name="Wang Y."/>
            <person name="Cai H."/>
            <person name="Collins K."/>
            <person name="Stewart B.A."/>
            <person name="Lee S.R."/>
            <person name="Wilamowska K."/>
            <person name="Weinberg Z."/>
            <person name="Ruzzo W.L."/>
            <person name="Wloga D."/>
            <person name="Gaertig J."/>
            <person name="Frankel J."/>
            <person name="Tsao C.-C."/>
            <person name="Gorovsky M.A."/>
            <person name="Keeling P.J."/>
            <person name="Waller R.F."/>
            <person name="Patron N.J."/>
            <person name="Cherry J.M."/>
            <person name="Stover N.A."/>
            <person name="Krieger C.J."/>
            <person name="del Toro C."/>
            <person name="Ryder H.F."/>
            <person name="Williamson S.C."/>
            <person name="Barbeau R.A."/>
            <person name="Hamilton E.P."/>
            <person name="Orias E."/>
        </authorList>
    </citation>
    <scope>NUCLEOTIDE SEQUENCE [LARGE SCALE GENOMIC DNA]</scope>
    <source>
        <strain evidence="2">SB210</strain>
    </source>
</reference>
<gene>
    <name evidence="1" type="ORF">TTHERM_00298460</name>
</gene>
<dbReference type="InParanoid" id="I7MM62"/>
<dbReference type="KEGG" id="tet:TTHERM_00298460"/>
<dbReference type="RefSeq" id="XP_001024480.2">
    <property type="nucleotide sequence ID" value="XM_001024480.2"/>
</dbReference>
<organism evidence="1 2">
    <name type="scientific">Tetrahymena thermophila (strain SB210)</name>
    <dbReference type="NCBI Taxonomy" id="312017"/>
    <lineage>
        <taxon>Eukaryota</taxon>
        <taxon>Sar</taxon>
        <taxon>Alveolata</taxon>
        <taxon>Ciliophora</taxon>
        <taxon>Intramacronucleata</taxon>
        <taxon>Oligohymenophorea</taxon>
        <taxon>Hymenostomatida</taxon>
        <taxon>Tetrahymenina</taxon>
        <taxon>Tetrahymenidae</taxon>
        <taxon>Tetrahymena</taxon>
    </lineage>
</organism>
<evidence type="ECO:0000313" key="2">
    <source>
        <dbReference type="Proteomes" id="UP000009168"/>
    </source>
</evidence>
<evidence type="ECO:0000313" key="1">
    <source>
        <dbReference type="EMBL" id="EAS04235.2"/>
    </source>
</evidence>
<dbReference type="AlphaFoldDB" id="I7MM62"/>
<sequence>MLRLAKNYKVEQGITGTYWVDIISKIFEQSEKNQDISAKFKNCERVNKLDEDENKEFFSLLFLLHLNHQEKLNKMKNLIKVMLINQDQNYKRLEFVKEAHSWTIRWKIVLFSDEMILKNGKIGTKCLWYSSLNTIQSEDCYQLEKYPQQQLYLWEICAVIIIVKSYKILSIKWRLLLSRQTLLQQKEFGLLERPNQWY</sequence>
<proteinExistence type="predicted"/>
<dbReference type="Proteomes" id="UP000009168">
    <property type="component" value="Unassembled WGS sequence"/>
</dbReference>